<dbReference type="EMBL" id="CP149822">
    <property type="protein sequence ID" value="WZN40888.1"/>
    <property type="molecule type" value="Genomic_DNA"/>
</dbReference>
<dbReference type="PANTHER" id="PTHR46825:SF9">
    <property type="entry name" value="BETA-LACTAMASE-RELATED DOMAIN-CONTAINING PROTEIN"/>
    <property type="match status" value="1"/>
</dbReference>
<proteinExistence type="predicted"/>
<protein>
    <submittedName>
        <fullName evidence="3">Serine hydrolase domain-containing protein</fullName>
        <ecNumber evidence="3">3.1.1.103</ecNumber>
    </submittedName>
</protein>
<dbReference type="EC" id="3.1.1.103" evidence="3"/>
<organism evidence="3 4">
    <name type="scientific">Chitinophaga pollutisoli</name>
    <dbReference type="NCBI Taxonomy" id="3133966"/>
    <lineage>
        <taxon>Bacteria</taxon>
        <taxon>Pseudomonadati</taxon>
        <taxon>Bacteroidota</taxon>
        <taxon>Chitinophagia</taxon>
        <taxon>Chitinophagales</taxon>
        <taxon>Chitinophagaceae</taxon>
        <taxon>Chitinophaga</taxon>
    </lineage>
</organism>
<dbReference type="InterPro" id="IPR050491">
    <property type="entry name" value="AmpC-like"/>
</dbReference>
<feature type="domain" description="Beta-lactamase-related" evidence="2">
    <location>
        <begin position="41"/>
        <end position="340"/>
    </location>
</feature>
<evidence type="ECO:0000256" key="1">
    <source>
        <dbReference type="SAM" id="SignalP"/>
    </source>
</evidence>
<name>A0ABZ2YMA5_9BACT</name>
<dbReference type="Pfam" id="PF00144">
    <property type="entry name" value="Beta-lactamase"/>
    <property type="match status" value="1"/>
</dbReference>
<dbReference type="InterPro" id="IPR012338">
    <property type="entry name" value="Beta-lactam/transpept-like"/>
</dbReference>
<keyword evidence="4" id="KW-1185">Reference proteome</keyword>
<reference evidence="4" key="1">
    <citation type="submission" date="2024-03" db="EMBL/GenBank/DDBJ databases">
        <title>Chitinophaga horti sp. nov., isolated from garden soil.</title>
        <authorList>
            <person name="Lee D.S."/>
            <person name="Han D.M."/>
            <person name="Baek J.H."/>
            <person name="Choi D.G."/>
            <person name="Jeon J.H."/>
            <person name="Jeon C.O."/>
        </authorList>
    </citation>
    <scope>NUCLEOTIDE SEQUENCE [LARGE SCALE GENOMIC DNA]</scope>
    <source>
        <strain evidence="4">GPA1</strain>
    </source>
</reference>
<dbReference type="PANTHER" id="PTHR46825">
    <property type="entry name" value="D-ALANYL-D-ALANINE-CARBOXYPEPTIDASE/ENDOPEPTIDASE AMPH"/>
    <property type="match status" value="1"/>
</dbReference>
<gene>
    <name evidence="3" type="ORF">WJU16_23270</name>
</gene>
<evidence type="ECO:0000259" key="2">
    <source>
        <dbReference type="Pfam" id="PF00144"/>
    </source>
</evidence>
<keyword evidence="1" id="KW-0732">Signal</keyword>
<evidence type="ECO:0000313" key="4">
    <source>
        <dbReference type="Proteomes" id="UP001485459"/>
    </source>
</evidence>
<dbReference type="RefSeq" id="WP_341835753.1">
    <property type="nucleotide sequence ID" value="NZ_CP149822.1"/>
</dbReference>
<feature type="signal peptide" evidence="1">
    <location>
        <begin position="1"/>
        <end position="19"/>
    </location>
</feature>
<keyword evidence="3" id="KW-0378">Hydrolase</keyword>
<dbReference type="SUPFAM" id="SSF56601">
    <property type="entry name" value="beta-lactamase/transpeptidase-like"/>
    <property type="match status" value="1"/>
</dbReference>
<dbReference type="GO" id="GO:0016787">
    <property type="term" value="F:hydrolase activity"/>
    <property type="evidence" value="ECO:0007669"/>
    <property type="project" value="UniProtKB-KW"/>
</dbReference>
<accession>A0ABZ2YMA5</accession>
<dbReference type="Proteomes" id="UP001485459">
    <property type="component" value="Chromosome"/>
</dbReference>
<dbReference type="Gene3D" id="3.40.710.10">
    <property type="entry name" value="DD-peptidase/beta-lactamase superfamily"/>
    <property type="match status" value="2"/>
</dbReference>
<dbReference type="InterPro" id="IPR001466">
    <property type="entry name" value="Beta-lactam-related"/>
</dbReference>
<evidence type="ECO:0000313" key="3">
    <source>
        <dbReference type="EMBL" id="WZN40888.1"/>
    </source>
</evidence>
<sequence>MHQKSILLTSLLILTAALAAGQQPVGDKASRLRDTAFIFSFRQKIEQFRQRYHIPGLSAGIVYNGKLAWCQGFGFADVENGIVPDEHTNFQIASVTKTFGAILLMQQVYAGKVSLDDPISKYRINLGARWGSDPRIKLKHLLTHTAAGNDFNGFKPGYKFIYNGGWYGRLEETITQSAGQSFAQLLLDRIIRPLDMTQTAPSPDDTAAFRLTGLDSAAYVKTMAIPYDWLKKGNKLVRVKGFRYGFGPAAGMVSNVADLAKYAIAIDERKFLSSDQWDTMWMPFVTPKGEKIQYGQGWFTMRYKGERVVWHTGWWMGYSALFLKVPDRNLTFIALANSQDLSRPFYHIVQPIPGFIARYDPLKKNLKDRVDASDFGRLFLESFMH</sequence>
<feature type="chain" id="PRO_5046174633" evidence="1">
    <location>
        <begin position="20"/>
        <end position="385"/>
    </location>
</feature>